<name>A0A2H0YQZ3_9BACT</name>
<proteinExistence type="inferred from homology"/>
<dbReference type="AlphaFoldDB" id="A0A2H0YQZ3"/>
<evidence type="ECO:0000256" key="5">
    <source>
        <dbReference type="ARBA" id="ARBA00032644"/>
    </source>
</evidence>
<dbReference type="InterPro" id="IPR051325">
    <property type="entry name" value="Nudix_hydrolase_domain"/>
</dbReference>
<dbReference type="CDD" id="cd03428">
    <property type="entry name" value="NUDIX_Ap4A_Nudt2"/>
    <property type="match status" value="1"/>
</dbReference>
<dbReference type="GO" id="GO:0006754">
    <property type="term" value="P:ATP biosynthetic process"/>
    <property type="evidence" value="ECO:0007669"/>
    <property type="project" value="TreeGrafter"/>
</dbReference>
<evidence type="ECO:0000256" key="4">
    <source>
        <dbReference type="ARBA" id="ARBA00022801"/>
    </source>
</evidence>
<reference evidence="9" key="1">
    <citation type="submission" date="2017-09" db="EMBL/GenBank/DDBJ databases">
        <title>Depth-based differentiation of microbial function through sediment-hosted aquifers and enrichment of novel symbionts in the deep terrestrial subsurface.</title>
        <authorList>
            <person name="Probst A.J."/>
            <person name="Ladd B."/>
            <person name="Jarett J.K."/>
            <person name="Geller-Mcgrath D.E."/>
            <person name="Sieber C.M.K."/>
            <person name="Emerson J.B."/>
            <person name="Anantharaman K."/>
            <person name="Thomas B.C."/>
            <person name="Malmstrom R."/>
            <person name="Stieglmeier M."/>
            <person name="Klingl A."/>
            <person name="Woyke T."/>
            <person name="Ryan C.M."/>
            <person name="Banfield J.F."/>
        </authorList>
    </citation>
    <scope>NUCLEOTIDE SEQUENCE [LARGE SCALE GENOMIC DNA]</scope>
</reference>
<dbReference type="PANTHER" id="PTHR21340:SF0">
    <property type="entry name" value="BIS(5'-NUCLEOSYL)-TETRAPHOSPHATASE [ASYMMETRICAL]"/>
    <property type="match status" value="1"/>
</dbReference>
<evidence type="ECO:0000259" key="7">
    <source>
        <dbReference type="PROSITE" id="PS51462"/>
    </source>
</evidence>
<evidence type="ECO:0000256" key="3">
    <source>
        <dbReference type="ARBA" id="ARBA00022741"/>
    </source>
</evidence>
<dbReference type="InterPro" id="IPR020084">
    <property type="entry name" value="NUDIX_hydrolase_CS"/>
</dbReference>
<dbReference type="GO" id="GO:0000166">
    <property type="term" value="F:nucleotide binding"/>
    <property type="evidence" value="ECO:0007669"/>
    <property type="project" value="UniProtKB-KW"/>
</dbReference>
<evidence type="ECO:0000256" key="2">
    <source>
        <dbReference type="ARBA" id="ARBA00018911"/>
    </source>
</evidence>
<evidence type="ECO:0000256" key="1">
    <source>
        <dbReference type="ARBA" id="ARBA00005582"/>
    </source>
</evidence>
<dbReference type="InterPro" id="IPR020476">
    <property type="entry name" value="Nudix_hydrolase"/>
</dbReference>
<accession>A0A2H0YQZ3</accession>
<dbReference type="PROSITE" id="PS51462">
    <property type="entry name" value="NUDIX"/>
    <property type="match status" value="1"/>
</dbReference>
<gene>
    <name evidence="8" type="ORF">COT32_01205</name>
</gene>
<dbReference type="InterPro" id="IPR003565">
    <property type="entry name" value="Tetra_PHTase"/>
</dbReference>
<evidence type="ECO:0000256" key="6">
    <source>
        <dbReference type="RuleBase" id="RU003476"/>
    </source>
</evidence>
<comment type="caution">
    <text evidence="8">The sequence shown here is derived from an EMBL/GenBank/DDBJ whole genome shotgun (WGS) entry which is preliminary data.</text>
</comment>
<keyword evidence="4 6" id="KW-0378">Hydrolase</keyword>
<dbReference type="Gene3D" id="3.90.79.10">
    <property type="entry name" value="Nucleoside Triphosphate Pyrophosphohydrolase"/>
    <property type="match status" value="1"/>
</dbReference>
<dbReference type="InterPro" id="IPR015797">
    <property type="entry name" value="NUDIX_hydrolase-like_dom_sf"/>
</dbReference>
<dbReference type="Proteomes" id="UP000231472">
    <property type="component" value="Unassembled WGS sequence"/>
</dbReference>
<protein>
    <recommendedName>
        <fullName evidence="2">Bis(5'-nucleosyl)-tetraphosphatase [asymmetrical]</fullName>
    </recommendedName>
    <alternativeName>
        <fullName evidence="5">Diadenosine 5',5'''-P1,P4-tetraphosphate asymmetrical hydrolase</fullName>
    </alternativeName>
</protein>
<dbReference type="PROSITE" id="PS00893">
    <property type="entry name" value="NUDIX_BOX"/>
    <property type="match status" value="1"/>
</dbReference>
<dbReference type="EMBL" id="PEYC01000023">
    <property type="protein sequence ID" value="PIS40173.1"/>
    <property type="molecule type" value="Genomic_DNA"/>
</dbReference>
<evidence type="ECO:0000313" key="8">
    <source>
        <dbReference type="EMBL" id="PIS40173.1"/>
    </source>
</evidence>
<dbReference type="GO" id="GO:0006167">
    <property type="term" value="P:AMP biosynthetic process"/>
    <property type="evidence" value="ECO:0007669"/>
    <property type="project" value="TreeGrafter"/>
</dbReference>
<dbReference type="InterPro" id="IPR000086">
    <property type="entry name" value="NUDIX_hydrolase_dom"/>
</dbReference>
<keyword evidence="3" id="KW-0547">Nucleotide-binding</keyword>
<feature type="domain" description="Nudix hydrolase" evidence="7">
    <location>
        <begin position="2"/>
        <end position="143"/>
    </location>
</feature>
<evidence type="ECO:0000313" key="9">
    <source>
        <dbReference type="Proteomes" id="UP000231472"/>
    </source>
</evidence>
<dbReference type="PRINTS" id="PR00502">
    <property type="entry name" value="NUDIXFAMILY"/>
</dbReference>
<organism evidence="8 9">
    <name type="scientific">Candidatus Nealsonbacteria bacterium CG08_land_8_20_14_0_20_36_22</name>
    <dbReference type="NCBI Taxonomy" id="1974704"/>
    <lineage>
        <taxon>Bacteria</taxon>
        <taxon>Candidatus Nealsoniibacteriota</taxon>
    </lineage>
</organism>
<comment type="similarity">
    <text evidence="1 6">Belongs to the Nudix hydrolase family.</text>
</comment>
<sequence length="152" mass="18230">MPKETSAGAIIFRKEDSVIYYLLLHYKSGHWDFPKGHIEEGEKEEDTVKREVAEETGIKNIKIIEGFKERIKYFFRENYNSKENKEKGRKEWIFKTVTFYLAQTQTKEVKISFEHKGFKWLRYEEALKQLTFKNAKEILKKANDRLISKKDL</sequence>
<dbReference type="SUPFAM" id="SSF55811">
    <property type="entry name" value="Nudix"/>
    <property type="match status" value="1"/>
</dbReference>
<dbReference type="PANTHER" id="PTHR21340">
    <property type="entry name" value="DIADENOSINE 5,5-P1,P4-TETRAPHOSPHATE PYROPHOSPHOHYDROLASE MUTT"/>
    <property type="match status" value="1"/>
</dbReference>
<dbReference type="Pfam" id="PF00293">
    <property type="entry name" value="NUDIX"/>
    <property type="match status" value="1"/>
</dbReference>
<dbReference type="GO" id="GO:0004081">
    <property type="term" value="F:bis(5'-nucleosyl)-tetraphosphatase (asymmetrical) activity"/>
    <property type="evidence" value="ECO:0007669"/>
    <property type="project" value="TreeGrafter"/>
</dbReference>